<evidence type="ECO:0000313" key="1">
    <source>
        <dbReference type="EMBL" id="KAI3702650.1"/>
    </source>
</evidence>
<accession>A0ACB8ZYC5</accession>
<organism evidence="1 2">
    <name type="scientific">Arctium lappa</name>
    <name type="common">Greater burdock</name>
    <name type="synonym">Lappa major</name>
    <dbReference type="NCBI Taxonomy" id="4217"/>
    <lineage>
        <taxon>Eukaryota</taxon>
        <taxon>Viridiplantae</taxon>
        <taxon>Streptophyta</taxon>
        <taxon>Embryophyta</taxon>
        <taxon>Tracheophyta</taxon>
        <taxon>Spermatophyta</taxon>
        <taxon>Magnoliopsida</taxon>
        <taxon>eudicotyledons</taxon>
        <taxon>Gunneridae</taxon>
        <taxon>Pentapetalae</taxon>
        <taxon>asterids</taxon>
        <taxon>campanulids</taxon>
        <taxon>Asterales</taxon>
        <taxon>Asteraceae</taxon>
        <taxon>Carduoideae</taxon>
        <taxon>Cardueae</taxon>
        <taxon>Arctiinae</taxon>
        <taxon>Arctium</taxon>
    </lineage>
</organism>
<reference evidence="2" key="1">
    <citation type="journal article" date="2022" name="Mol. Ecol. Resour.">
        <title>The genomes of chicory, endive, great burdock and yacon provide insights into Asteraceae palaeo-polyploidization history and plant inulin production.</title>
        <authorList>
            <person name="Fan W."/>
            <person name="Wang S."/>
            <person name="Wang H."/>
            <person name="Wang A."/>
            <person name="Jiang F."/>
            <person name="Liu H."/>
            <person name="Zhao H."/>
            <person name="Xu D."/>
            <person name="Zhang Y."/>
        </authorList>
    </citation>
    <scope>NUCLEOTIDE SEQUENCE [LARGE SCALE GENOMIC DNA]</scope>
    <source>
        <strain evidence="2">cv. Niubang</strain>
    </source>
</reference>
<dbReference type="EMBL" id="CM042055">
    <property type="protein sequence ID" value="KAI3702650.1"/>
    <property type="molecule type" value="Genomic_DNA"/>
</dbReference>
<sequence>MGDTGPCGPCSEIHFDRIGDRDAAELVNNDDATLIEIWNIVFIQEADGSLKPLPAKHVDTRMGFERLISILQNKMSNYDTEATGARPYSGKVGSDDVDGVIKFVSATLFFVCNEGCEYVLRRILRRAVHYGTQVLKAKQGFFNGLVKVVVDEMSHAFPELKQRE</sequence>
<evidence type="ECO:0000313" key="2">
    <source>
        <dbReference type="Proteomes" id="UP001055879"/>
    </source>
</evidence>
<gene>
    <name evidence="1" type="ORF">L6452_28398</name>
</gene>
<protein>
    <submittedName>
        <fullName evidence="1">Uncharacterized protein</fullName>
    </submittedName>
</protein>
<keyword evidence="2" id="KW-1185">Reference proteome</keyword>
<dbReference type="Proteomes" id="UP001055879">
    <property type="component" value="Linkage Group LG09"/>
</dbReference>
<proteinExistence type="predicted"/>
<name>A0ACB8ZYC5_ARCLA</name>
<reference evidence="1 2" key="2">
    <citation type="journal article" date="2022" name="Mol. Ecol. Resour.">
        <title>The genomes of chicory, endive, great burdock and yacon provide insights into Asteraceae paleo-polyploidization history and plant inulin production.</title>
        <authorList>
            <person name="Fan W."/>
            <person name="Wang S."/>
            <person name="Wang H."/>
            <person name="Wang A."/>
            <person name="Jiang F."/>
            <person name="Liu H."/>
            <person name="Zhao H."/>
            <person name="Xu D."/>
            <person name="Zhang Y."/>
        </authorList>
    </citation>
    <scope>NUCLEOTIDE SEQUENCE [LARGE SCALE GENOMIC DNA]</scope>
    <source>
        <strain evidence="2">cv. Niubang</strain>
    </source>
</reference>
<comment type="caution">
    <text evidence="1">The sequence shown here is derived from an EMBL/GenBank/DDBJ whole genome shotgun (WGS) entry which is preliminary data.</text>
</comment>